<dbReference type="STRING" id="57704.SAMN04489793_2970"/>
<protein>
    <submittedName>
        <fullName evidence="1">Uncharacterized protein</fullName>
    </submittedName>
</protein>
<keyword evidence="2" id="KW-1185">Reference proteome</keyword>
<dbReference type="EMBL" id="FNSA01000003">
    <property type="protein sequence ID" value="SEC70621.1"/>
    <property type="molecule type" value="Genomic_DNA"/>
</dbReference>
<name>A0A1H4UQP6_TSUTY</name>
<proteinExistence type="predicted"/>
<sequence length="133" mass="14564">MDAKCHDHEMPELCDCDRRDHIDSPDGRCTNPSIASEEADASHAHWSQCGCCMADCPDVHPTPTPGFFEPAPGSASIAAEHVATLPAEEQAQLRAREAAGEIQIRPRAEMLPEGLRVEILRGARRHSRDEDEA</sequence>
<gene>
    <name evidence="1" type="ORF">SAMN04489793_2970</name>
</gene>
<dbReference type="Proteomes" id="UP000182241">
    <property type="component" value="Unassembled WGS sequence"/>
</dbReference>
<evidence type="ECO:0000313" key="2">
    <source>
        <dbReference type="Proteomes" id="UP000182241"/>
    </source>
</evidence>
<organism evidence="1 2">
    <name type="scientific">Tsukamurella tyrosinosolvens</name>
    <dbReference type="NCBI Taxonomy" id="57704"/>
    <lineage>
        <taxon>Bacteria</taxon>
        <taxon>Bacillati</taxon>
        <taxon>Actinomycetota</taxon>
        <taxon>Actinomycetes</taxon>
        <taxon>Mycobacteriales</taxon>
        <taxon>Tsukamurellaceae</taxon>
        <taxon>Tsukamurella</taxon>
    </lineage>
</organism>
<dbReference type="AlphaFoldDB" id="A0A1H4UQP6"/>
<accession>A0A1H4UQP6</accession>
<evidence type="ECO:0000313" key="1">
    <source>
        <dbReference type="EMBL" id="SEC70621.1"/>
    </source>
</evidence>
<reference evidence="2" key="1">
    <citation type="submission" date="2016-10" db="EMBL/GenBank/DDBJ databases">
        <authorList>
            <person name="Varghese N."/>
            <person name="Submissions S."/>
        </authorList>
    </citation>
    <scope>NUCLEOTIDE SEQUENCE [LARGE SCALE GENOMIC DNA]</scope>
    <source>
        <strain evidence="2">DSM 44234</strain>
    </source>
</reference>